<accession>A0A8S9X6D9</accession>
<keyword evidence="2" id="KW-1185">Reference proteome</keyword>
<sequence>MKRIHFIPRDLAGAPKVKVKLAVHGVTRVQCPLPLQLPPGSPNLLDYAVELALEGPSALRKTVILASILVGQIIQALLPKQAATSHLSGNDERIPILWHTPDP</sequence>
<gene>
    <name evidence="1" type="ORF">GE061_002404</name>
</gene>
<name>A0A8S9X6D9_APOLU</name>
<dbReference type="AlphaFoldDB" id="A0A8S9X6D9"/>
<organism evidence="1 2">
    <name type="scientific">Apolygus lucorum</name>
    <name type="common">Small green plant bug</name>
    <name type="synonym">Lygocoris lucorum</name>
    <dbReference type="NCBI Taxonomy" id="248454"/>
    <lineage>
        <taxon>Eukaryota</taxon>
        <taxon>Metazoa</taxon>
        <taxon>Ecdysozoa</taxon>
        <taxon>Arthropoda</taxon>
        <taxon>Hexapoda</taxon>
        <taxon>Insecta</taxon>
        <taxon>Pterygota</taxon>
        <taxon>Neoptera</taxon>
        <taxon>Paraneoptera</taxon>
        <taxon>Hemiptera</taxon>
        <taxon>Heteroptera</taxon>
        <taxon>Panheteroptera</taxon>
        <taxon>Cimicomorpha</taxon>
        <taxon>Miridae</taxon>
        <taxon>Mirini</taxon>
        <taxon>Apolygus</taxon>
    </lineage>
</organism>
<comment type="caution">
    <text evidence="1">The sequence shown here is derived from an EMBL/GenBank/DDBJ whole genome shotgun (WGS) entry which is preliminary data.</text>
</comment>
<dbReference type="EMBL" id="WIXP02000010">
    <property type="protein sequence ID" value="KAF6204064.1"/>
    <property type="molecule type" value="Genomic_DNA"/>
</dbReference>
<proteinExistence type="predicted"/>
<dbReference type="Proteomes" id="UP000466442">
    <property type="component" value="Unassembled WGS sequence"/>
</dbReference>
<evidence type="ECO:0000313" key="2">
    <source>
        <dbReference type="Proteomes" id="UP000466442"/>
    </source>
</evidence>
<reference evidence="1" key="1">
    <citation type="journal article" date="2021" name="Mol. Ecol. Resour.">
        <title>Apolygus lucorum genome provides insights into omnivorousness and mesophyll feeding.</title>
        <authorList>
            <person name="Liu Y."/>
            <person name="Liu H."/>
            <person name="Wang H."/>
            <person name="Huang T."/>
            <person name="Liu B."/>
            <person name="Yang B."/>
            <person name="Yin L."/>
            <person name="Li B."/>
            <person name="Zhang Y."/>
            <person name="Zhang S."/>
            <person name="Jiang F."/>
            <person name="Zhang X."/>
            <person name="Ren Y."/>
            <person name="Wang B."/>
            <person name="Wang S."/>
            <person name="Lu Y."/>
            <person name="Wu K."/>
            <person name="Fan W."/>
            <person name="Wang G."/>
        </authorList>
    </citation>
    <scope>NUCLEOTIDE SEQUENCE</scope>
    <source>
        <strain evidence="1">12Hb</strain>
    </source>
</reference>
<protein>
    <submittedName>
        <fullName evidence="1">Uncharacterized protein</fullName>
    </submittedName>
</protein>
<evidence type="ECO:0000313" key="1">
    <source>
        <dbReference type="EMBL" id="KAF6204064.1"/>
    </source>
</evidence>